<protein>
    <submittedName>
        <fullName evidence="1">Uncharacterized protein</fullName>
    </submittedName>
</protein>
<accession>A0A9P5PLM4</accession>
<evidence type="ECO:0000313" key="2">
    <source>
        <dbReference type="Proteomes" id="UP000772434"/>
    </source>
</evidence>
<proteinExistence type="predicted"/>
<keyword evidence="2" id="KW-1185">Reference proteome</keyword>
<reference evidence="1" key="1">
    <citation type="submission" date="2020-11" db="EMBL/GenBank/DDBJ databases">
        <authorList>
            <consortium name="DOE Joint Genome Institute"/>
            <person name="Ahrendt S."/>
            <person name="Riley R."/>
            <person name="Andreopoulos W."/>
            <person name="Labutti K."/>
            <person name="Pangilinan J."/>
            <person name="Ruiz-Duenas F.J."/>
            <person name="Barrasa J.M."/>
            <person name="Sanchez-Garcia M."/>
            <person name="Camarero S."/>
            <person name="Miyauchi S."/>
            <person name="Serrano A."/>
            <person name="Linde D."/>
            <person name="Babiker R."/>
            <person name="Drula E."/>
            <person name="Ayuso-Fernandez I."/>
            <person name="Pacheco R."/>
            <person name="Padilla G."/>
            <person name="Ferreira P."/>
            <person name="Barriuso J."/>
            <person name="Kellner H."/>
            <person name="Castanera R."/>
            <person name="Alfaro M."/>
            <person name="Ramirez L."/>
            <person name="Pisabarro A.G."/>
            <person name="Kuo A."/>
            <person name="Tritt A."/>
            <person name="Lipzen A."/>
            <person name="He G."/>
            <person name="Yan M."/>
            <person name="Ng V."/>
            <person name="Cullen D."/>
            <person name="Martin F."/>
            <person name="Rosso M.-N."/>
            <person name="Henrissat B."/>
            <person name="Hibbett D."/>
            <person name="Martinez A.T."/>
            <person name="Grigoriev I.V."/>
        </authorList>
    </citation>
    <scope>NUCLEOTIDE SEQUENCE</scope>
    <source>
        <strain evidence="1">AH 40177</strain>
    </source>
</reference>
<dbReference type="EMBL" id="JADNRY010000092">
    <property type="protein sequence ID" value="KAF9066128.1"/>
    <property type="molecule type" value="Genomic_DNA"/>
</dbReference>
<dbReference type="Proteomes" id="UP000772434">
    <property type="component" value="Unassembled WGS sequence"/>
</dbReference>
<gene>
    <name evidence="1" type="ORF">BDP27DRAFT_1049761</name>
</gene>
<name>A0A9P5PLM4_9AGAR</name>
<dbReference type="AlphaFoldDB" id="A0A9P5PLM4"/>
<evidence type="ECO:0000313" key="1">
    <source>
        <dbReference type="EMBL" id="KAF9066128.1"/>
    </source>
</evidence>
<comment type="caution">
    <text evidence="1">The sequence shown here is derived from an EMBL/GenBank/DDBJ whole genome shotgun (WGS) entry which is preliminary data.</text>
</comment>
<sequence>MVPSSWESVTEVKALQKRNLLLASGITLPGTWTLVMREIHGLTLAELVANAKSEEEIENLLKYVKPFLRDLVVDDLSKDGMVFFDLSPGNIIPTFIQSEVAGVSLVDFGYPLLECNKAVTSEEERWFNSRLEDMWNHILIRKRKLAIHSEL</sequence>
<organism evidence="1 2">
    <name type="scientific">Rhodocollybia butyracea</name>
    <dbReference type="NCBI Taxonomy" id="206335"/>
    <lineage>
        <taxon>Eukaryota</taxon>
        <taxon>Fungi</taxon>
        <taxon>Dikarya</taxon>
        <taxon>Basidiomycota</taxon>
        <taxon>Agaricomycotina</taxon>
        <taxon>Agaricomycetes</taxon>
        <taxon>Agaricomycetidae</taxon>
        <taxon>Agaricales</taxon>
        <taxon>Marasmiineae</taxon>
        <taxon>Omphalotaceae</taxon>
        <taxon>Rhodocollybia</taxon>
    </lineage>
</organism>